<gene>
    <name evidence="2" type="ORF">DPX16_13543</name>
</gene>
<dbReference type="EMBL" id="RJVU01047928">
    <property type="protein sequence ID" value="ROL43612.1"/>
    <property type="molecule type" value="Genomic_DNA"/>
</dbReference>
<organism evidence="2 3">
    <name type="scientific">Anabarilius grahami</name>
    <name type="common">Kanglang fish</name>
    <name type="synonym">Barilius grahami</name>
    <dbReference type="NCBI Taxonomy" id="495550"/>
    <lineage>
        <taxon>Eukaryota</taxon>
        <taxon>Metazoa</taxon>
        <taxon>Chordata</taxon>
        <taxon>Craniata</taxon>
        <taxon>Vertebrata</taxon>
        <taxon>Euteleostomi</taxon>
        <taxon>Actinopterygii</taxon>
        <taxon>Neopterygii</taxon>
        <taxon>Teleostei</taxon>
        <taxon>Ostariophysi</taxon>
        <taxon>Cypriniformes</taxon>
        <taxon>Xenocyprididae</taxon>
        <taxon>Xenocypridinae</taxon>
        <taxon>Xenocypridinae incertae sedis</taxon>
        <taxon>Anabarilius</taxon>
    </lineage>
</organism>
<name>A0A3N0YBM9_ANAGA</name>
<dbReference type="Proteomes" id="UP000281406">
    <property type="component" value="Unassembled WGS sequence"/>
</dbReference>
<sequence length="85" mass="9642">MIRWPDGARKKTDEDQPQPTVRNTLRILSRPANKNCPMADRRLGVFLPLCITPNTVYRFGVNWPKVSKHIPSSGEKVSPPECCKP</sequence>
<comment type="caution">
    <text evidence="2">The sequence shown here is derived from an EMBL/GenBank/DDBJ whole genome shotgun (WGS) entry which is preliminary data.</text>
</comment>
<evidence type="ECO:0000313" key="3">
    <source>
        <dbReference type="Proteomes" id="UP000281406"/>
    </source>
</evidence>
<feature type="region of interest" description="Disordered" evidence="1">
    <location>
        <begin position="1"/>
        <end position="22"/>
    </location>
</feature>
<proteinExistence type="predicted"/>
<protein>
    <submittedName>
        <fullName evidence="2">Uncharacterized protein</fullName>
    </submittedName>
</protein>
<dbReference type="AlphaFoldDB" id="A0A3N0YBM9"/>
<evidence type="ECO:0000313" key="2">
    <source>
        <dbReference type="EMBL" id="ROL43612.1"/>
    </source>
</evidence>
<accession>A0A3N0YBM9</accession>
<evidence type="ECO:0000256" key="1">
    <source>
        <dbReference type="SAM" id="MobiDB-lite"/>
    </source>
</evidence>
<feature type="compositionally biased region" description="Basic and acidic residues" evidence="1">
    <location>
        <begin position="1"/>
        <end position="14"/>
    </location>
</feature>
<reference evidence="2 3" key="1">
    <citation type="submission" date="2018-10" db="EMBL/GenBank/DDBJ databases">
        <title>Genome assembly for a Yunnan-Guizhou Plateau 3E fish, Anabarilius grahami (Regan), and its evolutionary and genetic applications.</title>
        <authorList>
            <person name="Jiang W."/>
        </authorList>
    </citation>
    <scope>NUCLEOTIDE SEQUENCE [LARGE SCALE GENOMIC DNA]</scope>
    <source>
        <strain evidence="2">AG-KIZ</strain>
        <tissue evidence="2">Muscle</tissue>
    </source>
</reference>
<keyword evidence="3" id="KW-1185">Reference proteome</keyword>